<dbReference type="CDD" id="cd18095">
    <property type="entry name" value="SpoU-like_rRNA-MTase"/>
    <property type="match status" value="1"/>
</dbReference>
<reference evidence="7 8" key="2">
    <citation type="submission" date="2018-05" db="EMBL/GenBank/DDBJ databases">
        <title>Ignatzschineria dubaiensis sp. nov., isolated from necrotic foot tissues of dromedaries (Camelus dromedarius) and associated maggots in Dubai, United Arab Emirates.</title>
        <authorList>
            <person name="Tsang C.C."/>
            <person name="Tang J.Y.M."/>
            <person name="Fong J.Y.H."/>
            <person name="Kinne J."/>
            <person name="Lee H.H."/>
            <person name="Joseph M."/>
            <person name="Jose S."/>
            <person name="Schuster R.K."/>
            <person name="Tang Y."/>
            <person name="Sivakumar S."/>
            <person name="Chen J.H.K."/>
            <person name="Teng J.L.L."/>
            <person name="Lau S.K.P."/>
            <person name="Wernery U."/>
            <person name="Woo P.C.Y."/>
        </authorList>
    </citation>
    <scope>NUCLEOTIDE SEQUENCE [LARGE SCALE GENOMIC DNA]</scope>
    <source>
        <strain evidence="7">UAE-HKU57</strain>
        <strain evidence="8">UAE-HKU58</strain>
    </source>
</reference>
<evidence type="ECO:0000256" key="3">
    <source>
        <dbReference type="ARBA" id="ARBA00022679"/>
    </source>
</evidence>
<dbReference type="InterPro" id="IPR029028">
    <property type="entry name" value="Alpha/beta_knot_MTases"/>
</dbReference>
<keyword evidence="2 5" id="KW-0489">Methyltransferase</keyword>
<evidence type="ECO:0000313" key="8">
    <source>
        <dbReference type="Proteomes" id="UP000245217"/>
    </source>
</evidence>
<organism evidence="5 7">
    <name type="scientific">Ignatzschineria cameli</name>
    <dbReference type="NCBI Taxonomy" id="2182793"/>
    <lineage>
        <taxon>Bacteria</taxon>
        <taxon>Pseudomonadati</taxon>
        <taxon>Pseudomonadota</taxon>
        <taxon>Gammaproteobacteria</taxon>
        <taxon>Cardiobacteriales</taxon>
        <taxon>Ignatzschineriaceae</taxon>
        <taxon>Ignatzschineria</taxon>
    </lineage>
</organism>
<accession>A0A2U2ATL7</accession>
<dbReference type="Gene3D" id="3.30.1330.30">
    <property type="match status" value="1"/>
</dbReference>
<proteinExistence type="inferred from homology"/>
<gene>
    <name evidence="5" type="ORF">DC077_01570</name>
    <name evidence="6" type="ORF">DC078_02325</name>
</gene>
<dbReference type="RefSeq" id="WP_109201014.1">
    <property type="nucleotide sequence ID" value="NZ_QEWS01000002.1"/>
</dbReference>
<dbReference type="Pfam" id="PF00588">
    <property type="entry name" value="SpoU_methylase"/>
    <property type="match status" value="1"/>
</dbReference>
<dbReference type="EMBL" id="QEWV01000002">
    <property type="protein sequence ID" value="PWD93689.1"/>
    <property type="molecule type" value="Genomic_DNA"/>
</dbReference>
<keyword evidence="8" id="KW-1185">Reference proteome</keyword>
<sequence>MERVINLTRAEISSHQNPRIKSLRRLIQKRERDRTGSYLIEGFHLLEEALLNGAEVESILYSDAMVAQHAEDWQKIEVALSRYIKHLESSLQSSPSKSDATLSITTVELITVPESIIKLLADTATPQGVLAVIRQPSRTLHSFLALGEDRPLPHLLLLDGVQDPGNVGTMIRTAEAAGFQGVILGEGSADLYNPKSIRATQGALFQIPILSGVSLLNLLPTLHEAGYCSWVTTLEDAQFYTQLTNPKRCALIMGNEGQGVSPQLQKMAKQKVKIPMLGATESLNVGVAAAILIYHLLEGDHGA</sequence>
<dbReference type="Proteomes" id="UP000245059">
    <property type="component" value="Unassembled WGS sequence"/>
</dbReference>
<evidence type="ECO:0000256" key="2">
    <source>
        <dbReference type="ARBA" id="ARBA00022603"/>
    </source>
</evidence>
<dbReference type="SUPFAM" id="SSF55315">
    <property type="entry name" value="L30e-like"/>
    <property type="match status" value="1"/>
</dbReference>
<evidence type="ECO:0000313" key="7">
    <source>
        <dbReference type="Proteomes" id="UP000245059"/>
    </source>
</evidence>
<evidence type="ECO:0000313" key="5">
    <source>
        <dbReference type="EMBL" id="PWD87995.1"/>
    </source>
</evidence>
<dbReference type="InterPro" id="IPR013123">
    <property type="entry name" value="SpoU_subst-bd"/>
</dbReference>
<feature type="domain" description="RNA 2-O ribose methyltransferase substrate binding" evidence="4">
    <location>
        <begin position="39"/>
        <end position="139"/>
    </location>
</feature>
<dbReference type="GO" id="GO:0005737">
    <property type="term" value="C:cytoplasm"/>
    <property type="evidence" value="ECO:0007669"/>
    <property type="project" value="UniProtKB-ARBA"/>
</dbReference>
<dbReference type="Gene3D" id="3.40.1280.10">
    <property type="match status" value="1"/>
</dbReference>
<dbReference type="AlphaFoldDB" id="A0A2U2ATL7"/>
<dbReference type="InterPro" id="IPR051259">
    <property type="entry name" value="rRNA_Methyltransferase"/>
</dbReference>
<protein>
    <submittedName>
        <fullName evidence="5">RNA methyltransferase</fullName>
    </submittedName>
</protein>
<dbReference type="EMBL" id="QEWW01000001">
    <property type="protein sequence ID" value="PWD87995.1"/>
    <property type="molecule type" value="Genomic_DNA"/>
</dbReference>
<dbReference type="GO" id="GO:0006396">
    <property type="term" value="P:RNA processing"/>
    <property type="evidence" value="ECO:0007669"/>
    <property type="project" value="InterPro"/>
</dbReference>
<dbReference type="Proteomes" id="UP000245217">
    <property type="component" value="Unassembled WGS sequence"/>
</dbReference>
<dbReference type="InterPro" id="IPR001537">
    <property type="entry name" value="SpoU_MeTrfase"/>
</dbReference>
<reference evidence="5" key="1">
    <citation type="journal article" date="2018" name="Genome Announc.">
        <title>Ignatzschineria cameli sp. nov., isolated from necrotic foot tissue of dromedaries (Camelus dromedarius) and associated maggots (Wohlfahrtia species) in Dubai.</title>
        <authorList>
            <person name="Tsang C.C."/>
            <person name="Tang J.Y."/>
            <person name="Fong J.Y."/>
            <person name="Kinne J."/>
            <person name="Lee H.H."/>
            <person name="Joseph M."/>
            <person name="Jose S."/>
            <person name="Schuster R.K."/>
            <person name="Tang Y."/>
            <person name="Sivakumar S."/>
            <person name="Chen J.H."/>
            <person name="Teng J.L."/>
            <person name="Lau S.K."/>
            <person name="Wernery U."/>
            <person name="Woo P.C."/>
        </authorList>
    </citation>
    <scope>NUCLEOTIDE SEQUENCE</scope>
    <source>
        <strain evidence="5">UAE-HKU57</strain>
        <strain evidence="6">UAE-HKU58</strain>
    </source>
</reference>
<comment type="similarity">
    <text evidence="1">Belongs to the class IV-like SAM-binding methyltransferase superfamily. RNA methyltransferase TrmH family.</text>
</comment>
<evidence type="ECO:0000259" key="4">
    <source>
        <dbReference type="SMART" id="SM00967"/>
    </source>
</evidence>
<dbReference type="PANTHER" id="PTHR43191">
    <property type="entry name" value="RRNA METHYLTRANSFERASE 3"/>
    <property type="match status" value="1"/>
</dbReference>
<name>A0A2U2ATL7_9GAMM</name>
<dbReference type="OrthoDB" id="9794400at2"/>
<dbReference type="PANTHER" id="PTHR43191:SF2">
    <property type="entry name" value="RRNA METHYLTRANSFERASE 3, MITOCHONDRIAL"/>
    <property type="match status" value="1"/>
</dbReference>
<dbReference type="GO" id="GO:0008173">
    <property type="term" value="F:RNA methyltransferase activity"/>
    <property type="evidence" value="ECO:0007669"/>
    <property type="project" value="InterPro"/>
</dbReference>
<dbReference type="SMART" id="SM00967">
    <property type="entry name" value="SpoU_sub_bind"/>
    <property type="match status" value="1"/>
</dbReference>
<comment type="caution">
    <text evidence="5">The sequence shown here is derived from an EMBL/GenBank/DDBJ whole genome shotgun (WGS) entry which is preliminary data.</text>
</comment>
<dbReference type="InterPro" id="IPR053888">
    <property type="entry name" value="MRM3-like_sub_bind"/>
</dbReference>
<keyword evidence="3 5" id="KW-0808">Transferase</keyword>
<dbReference type="Pfam" id="PF22435">
    <property type="entry name" value="MRM3-like_sub_bind"/>
    <property type="match status" value="1"/>
</dbReference>
<evidence type="ECO:0000313" key="6">
    <source>
        <dbReference type="EMBL" id="PWD93689.1"/>
    </source>
</evidence>
<dbReference type="InterPro" id="IPR029026">
    <property type="entry name" value="tRNA_m1G_MTases_N"/>
</dbReference>
<evidence type="ECO:0000256" key="1">
    <source>
        <dbReference type="ARBA" id="ARBA00007228"/>
    </source>
</evidence>
<dbReference type="SUPFAM" id="SSF75217">
    <property type="entry name" value="alpha/beta knot"/>
    <property type="match status" value="1"/>
</dbReference>
<dbReference type="GO" id="GO:0003723">
    <property type="term" value="F:RNA binding"/>
    <property type="evidence" value="ECO:0007669"/>
    <property type="project" value="InterPro"/>
</dbReference>
<dbReference type="InterPro" id="IPR029064">
    <property type="entry name" value="Ribosomal_eL30-like_sf"/>
</dbReference>
<dbReference type="GO" id="GO:0032259">
    <property type="term" value="P:methylation"/>
    <property type="evidence" value="ECO:0007669"/>
    <property type="project" value="UniProtKB-KW"/>
</dbReference>